<reference evidence="7" key="2">
    <citation type="submission" date="2008-12" db="EMBL/GenBank/DDBJ databases">
        <title>Improved gene annotation of the rice (Oryza sativa) genomes.</title>
        <authorList>
            <person name="Wang J."/>
            <person name="Li R."/>
            <person name="Fan W."/>
            <person name="Huang Q."/>
            <person name="Zhang J."/>
            <person name="Zhou Y."/>
            <person name="Hu Y."/>
            <person name="Zi S."/>
            <person name="Li J."/>
            <person name="Ni P."/>
            <person name="Zheng H."/>
            <person name="Zhang Y."/>
            <person name="Zhao M."/>
            <person name="Hao Q."/>
            <person name="McDermott J."/>
            <person name="Samudrala R."/>
            <person name="Kristiansen K."/>
            <person name="Wong G.K.-S."/>
        </authorList>
    </citation>
    <scope>NUCLEOTIDE SEQUENCE</scope>
</reference>
<sequence length="1027" mass="116879">MPARATAGGRRRSSGVAREGAGRRTSGRAAEEVAEAAVVASEVVGETGRPARQASSRRSRFAVGGCSGPHLEACEQRSGPCPGVGGPRTAAAFSGESNPVLVLLLPFVRSERKAKQVEGSGRAATGKHDSGVEVDVIASTYYMRARERDAGAEADALREELWSVKAELELAKTKAVAAAAAAGALAEKAQEVYKRGREDVSALLKMELFSRVLPPLGIAMGDSWSDTEIIMFLAERKTWDPLPQNILVGVDLTMIDPRDSPGTLWFLNWPDNQLCYDDENNVFRKAKNGYWKCVDACRIQTGTSILGVKLCLEFHEGQTPCGTRSGLMMYEYLIEQNDELNLPQAYKSLCRMFLQKDRKIVEDEHISLNLGVHHNFLGSYSQYLAEIQRQNMVMNSQAVSSDKKSIFIRELDERKSKKCSTKITRSSTRLYRQKIPHIWCLRHSVSRKWFRESMFRVIDKLAKLLESVLLDLATVRQKINKGKKRIWKMEGKLEKAQIQHLTDFNNKYGPSIRQSVETAEHNNCALRCLNNYLELMIEEPRFSSIAYVRLDSQVKKLDKENTSAMDLSSSLHQMLQKLNLRVQDEEVWVSQLGSNLQASFRKIMDTSSEIGKLEDEVLQLKVDIAEFAPGEVTSCAVYEMIKTLQIVELFMNNSTRHLKLIDGINSEMREFGSIFNGKVRCLVRFARYQQTIMEKSTQINLFQIINFLGDIRAKVDKMTQMYGLSEVVPIVSNQFIEGSFNADAYAFESLKEHSTDLCFSWRTRKFHNRLILPPVRQQTSGTCSYYATLSSVESLYKREYASYPTILKDKIGQPDEFLVNLSRAQLEDIVEDFYTRHKVKGSKRLNVCLDKMKNEGVISEESYMNPQAQSTERYKIKQYEELNLEIAMRERDKEEVSIVDKKCIGKKKKRRFRKKMRMKEHIFLTKIKKVIESHIMDGKVLIASFRVTTGYFRLLPHQIYKIPEEDPQYELNKKGNPCSHCVVVVGFGIRDGECYLIYLNSYGTSWGHDGFGRIYLDSVRKLFLAQV</sequence>
<dbReference type="GO" id="GO:0008234">
    <property type="term" value="F:cysteine-type peptidase activity"/>
    <property type="evidence" value="ECO:0007669"/>
    <property type="project" value="InterPro"/>
</dbReference>
<dbReference type="GO" id="GO:0006508">
    <property type="term" value="P:proteolysis"/>
    <property type="evidence" value="ECO:0007669"/>
    <property type="project" value="InterPro"/>
</dbReference>
<dbReference type="SUPFAM" id="SSF101941">
    <property type="entry name" value="NAC domain"/>
    <property type="match status" value="1"/>
</dbReference>
<dbReference type="InterPro" id="IPR036093">
    <property type="entry name" value="NAC_dom_sf"/>
</dbReference>
<evidence type="ECO:0000313" key="7">
    <source>
        <dbReference type="EMBL" id="EEE50848.1"/>
    </source>
</evidence>
<feature type="region of interest" description="Disordered" evidence="5">
    <location>
        <begin position="1"/>
        <end position="32"/>
    </location>
</feature>
<dbReference type="Gene3D" id="3.90.70.10">
    <property type="entry name" value="Cysteine proteinases"/>
    <property type="match status" value="1"/>
</dbReference>
<dbReference type="InterPro" id="IPR038765">
    <property type="entry name" value="Papain-like_cys_pep_sf"/>
</dbReference>
<dbReference type="SUPFAM" id="SSF54001">
    <property type="entry name" value="Cysteine proteinases"/>
    <property type="match status" value="1"/>
</dbReference>
<dbReference type="Pfam" id="PF00112">
    <property type="entry name" value="Peptidase_C1"/>
    <property type="match status" value="1"/>
</dbReference>
<dbReference type="PROSITE" id="PS51005">
    <property type="entry name" value="NAC"/>
    <property type="match status" value="1"/>
</dbReference>
<evidence type="ECO:0000256" key="2">
    <source>
        <dbReference type="ARBA" id="ARBA00023125"/>
    </source>
</evidence>
<dbReference type="InterPro" id="IPR000668">
    <property type="entry name" value="Peptidase_C1A_C"/>
</dbReference>
<evidence type="ECO:0000256" key="3">
    <source>
        <dbReference type="ARBA" id="ARBA00023163"/>
    </source>
</evidence>
<dbReference type="GO" id="GO:0003677">
    <property type="term" value="F:DNA binding"/>
    <property type="evidence" value="ECO:0007669"/>
    <property type="project" value="UniProtKB-KW"/>
</dbReference>
<dbReference type="AlphaFoldDB" id="B9G5F1"/>
<dbReference type="Gene3D" id="2.170.150.80">
    <property type="entry name" value="NAC domain"/>
    <property type="match status" value="1"/>
</dbReference>
<organism evidence="7">
    <name type="scientific">Oryza sativa subsp. japonica</name>
    <name type="common">Rice</name>
    <dbReference type="NCBI Taxonomy" id="39947"/>
    <lineage>
        <taxon>Eukaryota</taxon>
        <taxon>Viridiplantae</taxon>
        <taxon>Streptophyta</taxon>
        <taxon>Embryophyta</taxon>
        <taxon>Tracheophyta</taxon>
        <taxon>Spermatophyta</taxon>
        <taxon>Magnoliopsida</taxon>
        <taxon>Liliopsida</taxon>
        <taxon>Poales</taxon>
        <taxon>Poaceae</taxon>
        <taxon>BOP clade</taxon>
        <taxon>Oryzoideae</taxon>
        <taxon>Oryzeae</taxon>
        <taxon>Oryzinae</taxon>
        <taxon>Oryza</taxon>
        <taxon>Oryza sativa</taxon>
    </lineage>
</organism>
<evidence type="ECO:0000256" key="1">
    <source>
        <dbReference type="ARBA" id="ARBA00023015"/>
    </source>
</evidence>
<dbReference type="InterPro" id="IPR003441">
    <property type="entry name" value="NAC-dom"/>
</dbReference>
<dbReference type="Proteomes" id="UP000007752">
    <property type="component" value="Chromosome 10"/>
</dbReference>
<keyword evidence="4" id="KW-0539">Nucleus</keyword>
<keyword evidence="1" id="KW-0805">Transcription regulation</keyword>
<gene>
    <name evidence="7" type="ORF">OsJ_31286</name>
</gene>
<feature type="compositionally biased region" description="Low complexity" evidence="5">
    <location>
        <begin position="1"/>
        <end position="19"/>
    </location>
</feature>
<protein>
    <recommendedName>
        <fullName evidence="6">NAC domain-containing protein</fullName>
    </recommendedName>
</protein>
<keyword evidence="3" id="KW-0804">Transcription</keyword>
<dbReference type="EMBL" id="CM000147">
    <property type="protein sequence ID" value="EEE50848.1"/>
    <property type="molecule type" value="Genomic_DNA"/>
</dbReference>
<proteinExistence type="predicted"/>
<evidence type="ECO:0000256" key="4">
    <source>
        <dbReference type="ARBA" id="ARBA00023242"/>
    </source>
</evidence>
<reference evidence="7" key="1">
    <citation type="journal article" date="2005" name="PLoS Biol.">
        <title>The genomes of Oryza sativa: a history of duplications.</title>
        <authorList>
            <person name="Yu J."/>
            <person name="Wang J."/>
            <person name="Lin W."/>
            <person name="Li S."/>
            <person name="Li H."/>
            <person name="Zhou J."/>
            <person name="Ni P."/>
            <person name="Dong W."/>
            <person name="Hu S."/>
            <person name="Zeng C."/>
            <person name="Zhang J."/>
            <person name="Zhang Y."/>
            <person name="Li R."/>
            <person name="Xu Z."/>
            <person name="Li S."/>
            <person name="Li X."/>
            <person name="Zheng H."/>
            <person name="Cong L."/>
            <person name="Lin L."/>
            <person name="Yin J."/>
            <person name="Geng J."/>
            <person name="Li G."/>
            <person name="Shi J."/>
            <person name="Liu J."/>
            <person name="Lv H."/>
            <person name="Li J."/>
            <person name="Wang J."/>
            <person name="Deng Y."/>
            <person name="Ran L."/>
            <person name="Shi X."/>
            <person name="Wang X."/>
            <person name="Wu Q."/>
            <person name="Li C."/>
            <person name="Ren X."/>
            <person name="Wang J."/>
            <person name="Wang X."/>
            <person name="Li D."/>
            <person name="Liu D."/>
            <person name="Zhang X."/>
            <person name="Ji Z."/>
            <person name="Zhao W."/>
            <person name="Sun Y."/>
            <person name="Zhang Z."/>
            <person name="Bao J."/>
            <person name="Han Y."/>
            <person name="Dong L."/>
            <person name="Ji J."/>
            <person name="Chen P."/>
            <person name="Wu S."/>
            <person name="Liu J."/>
            <person name="Xiao Y."/>
            <person name="Bu D."/>
            <person name="Tan J."/>
            <person name="Yang L."/>
            <person name="Ye C."/>
            <person name="Zhang J."/>
            <person name="Xu J."/>
            <person name="Zhou Y."/>
            <person name="Yu Y."/>
            <person name="Zhang B."/>
            <person name="Zhuang S."/>
            <person name="Wei H."/>
            <person name="Liu B."/>
            <person name="Lei M."/>
            <person name="Yu H."/>
            <person name="Li Y."/>
            <person name="Xu H."/>
            <person name="Wei S."/>
            <person name="He X."/>
            <person name="Fang L."/>
            <person name="Zhang Z."/>
            <person name="Zhang Y."/>
            <person name="Huang X."/>
            <person name="Su Z."/>
            <person name="Tong W."/>
            <person name="Li J."/>
            <person name="Tong Z."/>
            <person name="Li S."/>
            <person name="Ye J."/>
            <person name="Wang L."/>
            <person name="Fang L."/>
            <person name="Lei T."/>
            <person name="Chen C."/>
            <person name="Chen H."/>
            <person name="Xu Z."/>
            <person name="Li H."/>
            <person name="Huang H."/>
            <person name="Zhang F."/>
            <person name="Xu H."/>
            <person name="Li N."/>
            <person name="Zhao C."/>
            <person name="Li S."/>
            <person name="Dong L."/>
            <person name="Huang Y."/>
            <person name="Li L."/>
            <person name="Xi Y."/>
            <person name="Qi Q."/>
            <person name="Li W."/>
            <person name="Zhang B."/>
            <person name="Hu W."/>
            <person name="Zhang Y."/>
            <person name="Tian X."/>
            <person name="Jiao Y."/>
            <person name="Liang X."/>
            <person name="Jin J."/>
            <person name="Gao L."/>
            <person name="Zheng W."/>
            <person name="Hao B."/>
            <person name="Liu S."/>
            <person name="Wang W."/>
            <person name="Yuan L."/>
            <person name="Cao M."/>
            <person name="McDermott J."/>
            <person name="Samudrala R."/>
            <person name="Wang J."/>
            <person name="Wong G.K."/>
            <person name="Yang H."/>
        </authorList>
    </citation>
    <scope>NUCLEOTIDE SEQUENCE [LARGE SCALE GENOMIC DNA]</scope>
</reference>
<dbReference type="GO" id="GO:0006355">
    <property type="term" value="P:regulation of DNA-templated transcription"/>
    <property type="evidence" value="ECO:0007669"/>
    <property type="project" value="InterPro"/>
</dbReference>
<evidence type="ECO:0000259" key="6">
    <source>
        <dbReference type="PROSITE" id="PS51005"/>
    </source>
</evidence>
<keyword evidence="2" id="KW-0238">DNA-binding</keyword>
<accession>B9G5F1</accession>
<dbReference type="CDD" id="cd02619">
    <property type="entry name" value="Peptidase_C1"/>
    <property type="match status" value="1"/>
</dbReference>
<evidence type="ECO:0000256" key="5">
    <source>
        <dbReference type="SAM" id="MobiDB-lite"/>
    </source>
</evidence>
<name>B9G5F1_ORYSJ</name>
<feature type="domain" description="NAC" evidence="6">
    <location>
        <begin position="216"/>
        <end position="355"/>
    </location>
</feature>